<gene>
    <name evidence="1" type="ORF">HMPREF9470_02221</name>
</gene>
<dbReference type="OrthoDB" id="9805604at2"/>
<protein>
    <recommendedName>
        <fullName evidence="3">CMP-N-acetylneuraminic acid synthetase</fullName>
    </recommendedName>
</protein>
<dbReference type="Pfam" id="PF02348">
    <property type="entry name" value="CTP_transf_3"/>
    <property type="match status" value="1"/>
</dbReference>
<dbReference type="InterPro" id="IPR029044">
    <property type="entry name" value="Nucleotide-diphossugar_trans"/>
</dbReference>
<organism evidence="1 2">
    <name type="scientific">[Clostridium] citroniae WAL-19142</name>
    <dbReference type="NCBI Taxonomy" id="742734"/>
    <lineage>
        <taxon>Bacteria</taxon>
        <taxon>Bacillati</taxon>
        <taxon>Bacillota</taxon>
        <taxon>Clostridia</taxon>
        <taxon>Lachnospirales</taxon>
        <taxon>Lachnospiraceae</taxon>
        <taxon>Enterocloster</taxon>
    </lineage>
</organism>
<dbReference type="PANTHER" id="PTHR21485:SF6">
    <property type="entry name" value="N-ACYLNEURAMINATE CYTIDYLYLTRANSFERASE-RELATED"/>
    <property type="match status" value="1"/>
</dbReference>
<proteinExistence type="predicted"/>
<dbReference type="GeneID" id="93161828"/>
<dbReference type="Gene3D" id="3.90.550.10">
    <property type="entry name" value="Spore Coat Polysaccharide Biosynthesis Protein SpsA, Chain A"/>
    <property type="match status" value="1"/>
</dbReference>
<reference evidence="1 2" key="1">
    <citation type="submission" date="2011-04" db="EMBL/GenBank/DDBJ databases">
        <title>The Genome Sequence of Clostridium citroniae WAL-19142.</title>
        <authorList>
            <consortium name="The Broad Institute Genome Sequencing Platform"/>
            <person name="Earl A."/>
            <person name="Ward D."/>
            <person name="Feldgarden M."/>
            <person name="Gevers D."/>
            <person name="Warren Y.A."/>
            <person name="Tyrrell K.L."/>
            <person name="Citron D.M."/>
            <person name="Goldstein E.J."/>
            <person name="Daigneault M."/>
            <person name="Allen-Vercoe E."/>
            <person name="Young S.K."/>
            <person name="Zeng Q."/>
            <person name="Gargeya S."/>
            <person name="Fitzgerald M."/>
            <person name="Haas B."/>
            <person name="Abouelleil A."/>
            <person name="Alvarado L."/>
            <person name="Arachchi H.M."/>
            <person name="Berlin A."/>
            <person name="Brown A."/>
            <person name="Chapman S.B."/>
            <person name="Chen Z."/>
            <person name="Dunbar C."/>
            <person name="Freedman E."/>
            <person name="Gearin G."/>
            <person name="Gellesch M."/>
            <person name="Goldberg J."/>
            <person name="Griggs A."/>
            <person name="Gujja S."/>
            <person name="Heilman E.R."/>
            <person name="Heiman D."/>
            <person name="Howarth C."/>
            <person name="Larson L."/>
            <person name="Lui A."/>
            <person name="MacDonald P.J."/>
            <person name="Mehta T."/>
            <person name="Montmayeur A."/>
            <person name="Murphy C."/>
            <person name="Neiman D."/>
            <person name="Pearson M."/>
            <person name="Priest M."/>
            <person name="Roberts A."/>
            <person name="Saif S."/>
            <person name="Shea T."/>
            <person name="Shenoy N."/>
            <person name="Sisk P."/>
            <person name="Stolte C."/>
            <person name="Sykes S."/>
            <person name="White J."/>
            <person name="Yandava C."/>
            <person name="Wortman J."/>
            <person name="Nusbaum C."/>
            <person name="Birren B."/>
        </authorList>
    </citation>
    <scope>NUCLEOTIDE SEQUENCE [LARGE SCALE GENOMIC DNA]</scope>
    <source>
        <strain evidence="1 2">WAL-19142</strain>
    </source>
</reference>
<evidence type="ECO:0000313" key="1">
    <source>
        <dbReference type="EMBL" id="KMW20206.1"/>
    </source>
</evidence>
<dbReference type="PATRIC" id="fig|742734.4.peg.2394"/>
<evidence type="ECO:0008006" key="3">
    <source>
        <dbReference type="Google" id="ProtNLM"/>
    </source>
</evidence>
<dbReference type="RefSeq" id="WP_048929838.1">
    <property type="nucleotide sequence ID" value="NZ_KQ235877.1"/>
</dbReference>
<comment type="caution">
    <text evidence="1">The sequence shown here is derived from an EMBL/GenBank/DDBJ whole genome shotgun (WGS) entry which is preliminary data.</text>
</comment>
<accession>A0A0J9C713</accession>
<evidence type="ECO:0000313" key="2">
    <source>
        <dbReference type="Proteomes" id="UP000037392"/>
    </source>
</evidence>
<dbReference type="SUPFAM" id="SSF53448">
    <property type="entry name" value="Nucleotide-diphospho-sugar transferases"/>
    <property type="match status" value="1"/>
</dbReference>
<dbReference type="PANTHER" id="PTHR21485">
    <property type="entry name" value="HAD SUPERFAMILY MEMBERS CMAS AND KDSC"/>
    <property type="match status" value="1"/>
</dbReference>
<dbReference type="Proteomes" id="UP000037392">
    <property type="component" value="Unassembled WGS sequence"/>
</dbReference>
<sequence length="220" mass="25469">MKVVSFIPIKLNNQRLPGKNTMLLNDRPTCDYIFETISGVDTIDEKYVYCSDEAIKPYIVPYEEKGLKFLKRDPCLDGFQVKGLEIIDRFVRDVDADIYVLTHVTQPFTKSASIKNALEKVVSGEYDSAFSAVVLQDYMWMNGRPFNYDMKNIVRTQDLEPIYMETGAFFIFRKEVYTKLGQRIGDKPYIYEIDQFEAVDIDTAEDFQFAESVAVYLSNK</sequence>
<dbReference type="InterPro" id="IPR003329">
    <property type="entry name" value="Cytidylyl_trans"/>
</dbReference>
<dbReference type="EMBL" id="ADLK01000019">
    <property type="protein sequence ID" value="KMW20206.1"/>
    <property type="molecule type" value="Genomic_DNA"/>
</dbReference>
<dbReference type="GO" id="GO:0008781">
    <property type="term" value="F:N-acylneuraminate cytidylyltransferase activity"/>
    <property type="evidence" value="ECO:0007669"/>
    <property type="project" value="TreeGrafter"/>
</dbReference>
<name>A0A0J9C713_9FIRM</name>
<dbReference type="AlphaFoldDB" id="A0A0J9C713"/>
<dbReference type="InterPro" id="IPR050793">
    <property type="entry name" value="CMP-NeuNAc_synthase"/>
</dbReference>